<accession>A0A1H7YGL6</accession>
<organism evidence="3 4">
    <name type="scientific">Chitinophaga rupis</name>
    <dbReference type="NCBI Taxonomy" id="573321"/>
    <lineage>
        <taxon>Bacteria</taxon>
        <taxon>Pseudomonadati</taxon>
        <taxon>Bacteroidota</taxon>
        <taxon>Chitinophagia</taxon>
        <taxon>Chitinophagales</taxon>
        <taxon>Chitinophagaceae</taxon>
        <taxon>Chitinophaga</taxon>
    </lineage>
</organism>
<evidence type="ECO:0000259" key="2">
    <source>
        <dbReference type="Pfam" id="PF19081"/>
    </source>
</evidence>
<reference evidence="3 4" key="1">
    <citation type="submission" date="2016-10" db="EMBL/GenBank/DDBJ databases">
        <authorList>
            <person name="de Groot N.N."/>
        </authorList>
    </citation>
    <scope>NUCLEOTIDE SEQUENCE [LARGE SCALE GENOMIC DNA]</scope>
    <source>
        <strain evidence="3 4">DSM 21039</strain>
    </source>
</reference>
<name>A0A1H7YGL6_9BACT</name>
<dbReference type="EMBL" id="FOBB01000004">
    <property type="protein sequence ID" value="SEM45406.1"/>
    <property type="molecule type" value="Genomic_DNA"/>
</dbReference>
<dbReference type="RefSeq" id="WP_089915497.1">
    <property type="nucleotide sequence ID" value="NZ_FOBB01000004.1"/>
</dbReference>
<dbReference type="Proteomes" id="UP000198984">
    <property type="component" value="Unassembled WGS sequence"/>
</dbReference>
<dbReference type="AlphaFoldDB" id="A0A1H7YGL6"/>
<dbReference type="InterPro" id="IPR044023">
    <property type="entry name" value="Ig_7"/>
</dbReference>
<evidence type="ECO:0000256" key="1">
    <source>
        <dbReference type="SAM" id="SignalP"/>
    </source>
</evidence>
<protein>
    <recommendedName>
        <fullName evidence="2">Ig-like domain-containing protein</fullName>
    </recommendedName>
</protein>
<sequence>MENSFNRSAVRLISALLLALTSPCLANAQGTNNHRVLTHANWTNELNLQIPYEQFSICAGDNAVLMATSGHVFPETLWYDAPKGGRLLHTGSTFKVNPTETTVYYAASELYTEERGRDAITVTVSNCQRRQAIGDDVGYVDVPAKAVKLQLTANTETGELLLQGRENWDGSLLTVQNSQGKEMQREVLKGERFRLSGRYTDGVYIVNVTTPEGKTLIGKLRLYQ</sequence>
<feature type="signal peptide" evidence="1">
    <location>
        <begin position="1"/>
        <end position="28"/>
    </location>
</feature>
<dbReference type="STRING" id="573321.SAMN04488505_104447"/>
<evidence type="ECO:0000313" key="4">
    <source>
        <dbReference type="Proteomes" id="UP000198984"/>
    </source>
</evidence>
<dbReference type="OrthoDB" id="638940at2"/>
<proteinExistence type="predicted"/>
<feature type="domain" description="Ig-like" evidence="2">
    <location>
        <begin position="54"/>
        <end position="124"/>
    </location>
</feature>
<evidence type="ECO:0000313" key="3">
    <source>
        <dbReference type="EMBL" id="SEM45406.1"/>
    </source>
</evidence>
<gene>
    <name evidence="3" type="ORF">SAMN04488505_104447</name>
</gene>
<feature type="chain" id="PRO_5011634267" description="Ig-like domain-containing protein" evidence="1">
    <location>
        <begin position="29"/>
        <end position="224"/>
    </location>
</feature>
<keyword evidence="1" id="KW-0732">Signal</keyword>
<dbReference type="Pfam" id="PF19081">
    <property type="entry name" value="Ig_7"/>
    <property type="match status" value="1"/>
</dbReference>
<keyword evidence="4" id="KW-1185">Reference proteome</keyword>